<feature type="domain" description="Integrase DNA-binding" evidence="3">
    <location>
        <begin position="2"/>
        <end position="67"/>
    </location>
</feature>
<dbReference type="GO" id="GO:0015074">
    <property type="term" value="P:DNA integration"/>
    <property type="evidence" value="ECO:0007669"/>
    <property type="project" value="UniProtKB-KW"/>
</dbReference>
<dbReference type="InterPro" id="IPR050808">
    <property type="entry name" value="Phage_Integrase"/>
</dbReference>
<comment type="similarity">
    <text evidence="1">Belongs to the 'phage' integrase family.</text>
</comment>
<gene>
    <name evidence="4" type="ORF">DI569_07720</name>
</gene>
<keyword evidence="2" id="KW-0229">DNA integration</keyword>
<sequence>MLTDIQAKKAKGADKPYKLSDSGGLFLLVSTTGNRSWRLKYRFGQKEKLLTFGSYPDVSLVRARELLRPVKLAEVRISARPLNAEPLRSPLDKAVERFAGITKQIVDVRRVGGKELPHELDALRPGSANDLREAFGKSHQLTKETAEGRIAGAIAAMDRRDAARATERAPAERPARERIRLAGETEKRADLFVSKWKKEAAVVKQAPTYAARDAARAKLTEMAKSLHRDAQLESLLQNRRAQPGLDAMSTKTLSQDLQLSLGRGRGMGIGM</sequence>
<organism evidence="4 5">
    <name type="scientific">Sphingopyxis macrogoltabida</name>
    <name type="common">Sphingomonas macrogoltabidus</name>
    <dbReference type="NCBI Taxonomy" id="33050"/>
    <lineage>
        <taxon>Bacteria</taxon>
        <taxon>Pseudomonadati</taxon>
        <taxon>Pseudomonadota</taxon>
        <taxon>Alphaproteobacteria</taxon>
        <taxon>Sphingomonadales</taxon>
        <taxon>Sphingomonadaceae</taxon>
        <taxon>Sphingopyxis</taxon>
    </lineage>
</organism>
<dbReference type="Pfam" id="PF13356">
    <property type="entry name" value="Arm-DNA-bind_3"/>
    <property type="match status" value="1"/>
</dbReference>
<dbReference type="InterPro" id="IPR025166">
    <property type="entry name" value="Integrase_DNA_bind_dom"/>
</dbReference>
<evidence type="ECO:0000313" key="4">
    <source>
        <dbReference type="EMBL" id="PZQ22608.1"/>
    </source>
</evidence>
<protein>
    <recommendedName>
        <fullName evidence="3">Integrase DNA-binding domain-containing protein</fullName>
    </recommendedName>
</protein>
<evidence type="ECO:0000256" key="2">
    <source>
        <dbReference type="ARBA" id="ARBA00022908"/>
    </source>
</evidence>
<dbReference type="AlphaFoldDB" id="A0A2W5L550"/>
<comment type="caution">
    <text evidence="4">The sequence shown here is derived from an EMBL/GenBank/DDBJ whole genome shotgun (WGS) entry which is preliminary data.</text>
</comment>
<reference evidence="4 5" key="1">
    <citation type="submission" date="2017-08" db="EMBL/GenBank/DDBJ databases">
        <title>Infants hospitalized years apart are colonized by the same room-sourced microbial strains.</title>
        <authorList>
            <person name="Brooks B."/>
            <person name="Olm M.R."/>
            <person name="Firek B.A."/>
            <person name="Baker R."/>
            <person name="Thomas B.C."/>
            <person name="Morowitz M.J."/>
            <person name="Banfield J.F."/>
        </authorList>
    </citation>
    <scope>NUCLEOTIDE SEQUENCE [LARGE SCALE GENOMIC DNA]</scope>
    <source>
        <strain evidence="4">S2_005_003_R2_47</strain>
    </source>
</reference>
<evidence type="ECO:0000259" key="3">
    <source>
        <dbReference type="Pfam" id="PF13356"/>
    </source>
</evidence>
<accession>A0A2W5L550</accession>
<evidence type="ECO:0000256" key="1">
    <source>
        <dbReference type="ARBA" id="ARBA00008857"/>
    </source>
</evidence>
<dbReference type="Proteomes" id="UP000248597">
    <property type="component" value="Unassembled WGS sequence"/>
</dbReference>
<dbReference type="PANTHER" id="PTHR30629:SF2">
    <property type="entry name" value="PROPHAGE INTEGRASE INTS-RELATED"/>
    <property type="match status" value="1"/>
</dbReference>
<dbReference type="EMBL" id="QFPJ01000013">
    <property type="protein sequence ID" value="PZQ22608.1"/>
    <property type="molecule type" value="Genomic_DNA"/>
</dbReference>
<dbReference type="Gene3D" id="3.30.160.390">
    <property type="entry name" value="Integrase, DNA-binding domain"/>
    <property type="match status" value="1"/>
</dbReference>
<proteinExistence type="inferred from homology"/>
<dbReference type="InterPro" id="IPR038488">
    <property type="entry name" value="Integrase_DNA-bd_sf"/>
</dbReference>
<name>A0A2W5L550_SPHMC</name>
<dbReference type="PANTHER" id="PTHR30629">
    <property type="entry name" value="PROPHAGE INTEGRASE"/>
    <property type="match status" value="1"/>
</dbReference>
<evidence type="ECO:0000313" key="5">
    <source>
        <dbReference type="Proteomes" id="UP000248597"/>
    </source>
</evidence>